<organism evidence="1 2">
    <name type="scientific">Peronospora matthiolae</name>
    <dbReference type="NCBI Taxonomy" id="2874970"/>
    <lineage>
        <taxon>Eukaryota</taxon>
        <taxon>Sar</taxon>
        <taxon>Stramenopiles</taxon>
        <taxon>Oomycota</taxon>
        <taxon>Peronosporomycetes</taxon>
        <taxon>Peronosporales</taxon>
        <taxon>Peronosporaceae</taxon>
        <taxon>Peronospora</taxon>
    </lineage>
</organism>
<comment type="caution">
    <text evidence="1">The sequence shown here is derived from an EMBL/GenBank/DDBJ whole genome shotgun (WGS) entry which is preliminary data.</text>
</comment>
<accession>A0AAV1VI91</accession>
<evidence type="ECO:0000313" key="2">
    <source>
        <dbReference type="Proteomes" id="UP001162060"/>
    </source>
</evidence>
<sequence length="95" mass="10631">MGTSSKSISAAFMRTDREKRVSQVKVMSVRQSFQKAYLLVHHATKRNLSVRAAIVLIKQEPSRICPGALPVISLLQRNETAVFEPAMVTSYKQVL</sequence>
<reference evidence="1" key="1">
    <citation type="submission" date="2024-01" db="EMBL/GenBank/DDBJ databases">
        <authorList>
            <person name="Webb A."/>
        </authorList>
    </citation>
    <scope>NUCLEOTIDE SEQUENCE</scope>
    <source>
        <strain evidence="1">Pm1</strain>
    </source>
</reference>
<dbReference type="Proteomes" id="UP001162060">
    <property type="component" value="Unassembled WGS sequence"/>
</dbReference>
<proteinExistence type="predicted"/>
<evidence type="ECO:0000313" key="1">
    <source>
        <dbReference type="EMBL" id="CAK7945993.1"/>
    </source>
</evidence>
<dbReference type="AlphaFoldDB" id="A0AAV1VI91"/>
<name>A0AAV1VI91_9STRA</name>
<dbReference type="EMBL" id="CAKLBY020000339">
    <property type="protein sequence ID" value="CAK7945993.1"/>
    <property type="molecule type" value="Genomic_DNA"/>
</dbReference>
<protein>
    <submittedName>
        <fullName evidence="1">Uncharacterized protein</fullName>
    </submittedName>
</protein>
<gene>
    <name evidence="1" type="ORF">PM001_LOCUS31143</name>
</gene>